<keyword evidence="5 14" id="KW-1003">Cell membrane</keyword>
<proteinExistence type="inferred from homology"/>
<dbReference type="GO" id="GO:0050380">
    <property type="term" value="F:undecaprenyl-diphosphatase activity"/>
    <property type="evidence" value="ECO:0007669"/>
    <property type="project" value="UniProtKB-UniRule"/>
</dbReference>
<evidence type="ECO:0000256" key="12">
    <source>
        <dbReference type="ARBA" id="ARBA00032932"/>
    </source>
</evidence>
<keyword evidence="16" id="KW-1185">Reference proteome</keyword>
<dbReference type="NCBIfam" id="NF001393">
    <property type="entry name" value="PRK00281.2-4"/>
    <property type="match status" value="1"/>
</dbReference>
<sequence>MTLAHLFLVAILQGITEFLPVSSSGHLVLVPVVTGYPDQGQAIDVAVHLGTLLAVVIYFWRDVRMGLAGIPRMLTGRIDTPGARLAFLLMMATLPAVLFGLMLKLTGLDDAMRSVKVIAWTMLGFGIVLYIVDRNGGEAKREGDWTLRDALIMGLWQAVALIPGASRSGITITGARALGYARSDGAKLAMLMSIPTIFASGVLLGAEVAAEANWQLAKDGAIAAVLSFGAALLALSLMMRLLRSVSFTPYVIYRVALGLVLLVYAYS</sequence>
<dbReference type="OrthoDB" id="9808289at2"/>
<evidence type="ECO:0000256" key="3">
    <source>
        <dbReference type="ARBA" id="ARBA00012374"/>
    </source>
</evidence>
<evidence type="ECO:0000256" key="14">
    <source>
        <dbReference type="HAMAP-Rule" id="MF_01006"/>
    </source>
</evidence>
<dbReference type="PANTHER" id="PTHR30622">
    <property type="entry name" value="UNDECAPRENYL-DIPHOSPHATASE"/>
    <property type="match status" value="1"/>
</dbReference>
<protein>
    <recommendedName>
        <fullName evidence="4 14">Undecaprenyl-diphosphatase</fullName>
        <ecNumber evidence="3 14">3.6.1.27</ecNumber>
    </recommendedName>
    <alternativeName>
        <fullName evidence="12 14">Bacitracin resistance protein</fullName>
    </alternativeName>
    <alternativeName>
        <fullName evidence="11 14">Undecaprenyl pyrophosphate phosphatase</fullName>
    </alternativeName>
</protein>
<evidence type="ECO:0000256" key="9">
    <source>
        <dbReference type="ARBA" id="ARBA00023136"/>
    </source>
</evidence>
<feature type="transmembrane region" description="Helical" evidence="14">
    <location>
        <begin position="115"/>
        <end position="132"/>
    </location>
</feature>
<keyword evidence="14" id="KW-0961">Cell wall biogenesis/degradation</keyword>
<keyword evidence="7 14" id="KW-0378">Hydrolase</keyword>
<evidence type="ECO:0000256" key="10">
    <source>
        <dbReference type="ARBA" id="ARBA00023251"/>
    </source>
</evidence>
<evidence type="ECO:0000256" key="7">
    <source>
        <dbReference type="ARBA" id="ARBA00022801"/>
    </source>
</evidence>
<evidence type="ECO:0000256" key="8">
    <source>
        <dbReference type="ARBA" id="ARBA00022989"/>
    </source>
</evidence>
<keyword evidence="9 14" id="KW-0472">Membrane</keyword>
<dbReference type="GO" id="GO:0046677">
    <property type="term" value="P:response to antibiotic"/>
    <property type="evidence" value="ECO:0007669"/>
    <property type="project" value="UniProtKB-UniRule"/>
</dbReference>
<keyword evidence="10 14" id="KW-0046">Antibiotic resistance</keyword>
<comment type="miscellaneous">
    <text evidence="14">Bacitracin is thought to be involved in the inhibition of peptidoglycan synthesis by sequestering undecaprenyl diphosphate, thereby reducing the pool of lipid carrier available.</text>
</comment>
<dbReference type="EMBL" id="LKBA01000001">
    <property type="protein sequence ID" value="KPN64818.1"/>
    <property type="molecule type" value="Genomic_DNA"/>
</dbReference>
<evidence type="ECO:0000256" key="13">
    <source>
        <dbReference type="ARBA" id="ARBA00047594"/>
    </source>
</evidence>
<feature type="transmembrane region" description="Helical" evidence="14">
    <location>
        <begin position="42"/>
        <end position="61"/>
    </location>
</feature>
<evidence type="ECO:0000256" key="6">
    <source>
        <dbReference type="ARBA" id="ARBA00022692"/>
    </source>
</evidence>
<accession>A0A0P7JTV5</accession>
<evidence type="ECO:0000313" key="15">
    <source>
        <dbReference type="EMBL" id="KPN64818.1"/>
    </source>
</evidence>
<comment type="caution">
    <text evidence="15">The sequence shown here is derived from an EMBL/GenBank/DDBJ whole genome shotgun (WGS) entry which is preliminary data.</text>
</comment>
<evidence type="ECO:0000256" key="2">
    <source>
        <dbReference type="ARBA" id="ARBA00010621"/>
    </source>
</evidence>
<evidence type="ECO:0000256" key="4">
    <source>
        <dbReference type="ARBA" id="ARBA00021581"/>
    </source>
</evidence>
<dbReference type="HAMAP" id="MF_01006">
    <property type="entry name" value="Undec_diphosphatase"/>
    <property type="match status" value="1"/>
</dbReference>
<name>A0A0P7JTV5_9RHOB</name>
<feature type="transmembrane region" description="Helical" evidence="14">
    <location>
        <begin position="221"/>
        <end position="238"/>
    </location>
</feature>
<dbReference type="PANTHER" id="PTHR30622:SF4">
    <property type="entry name" value="UNDECAPRENYL-DIPHOSPHATASE"/>
    <property type="match status" value="1"/>
</dbReference>
<evidence type="ECO:0000256" key="1">
    <source>
        <dbReference type="ARBA" id="ARBA00004651"/>
    </source>
</evidence>
<dbReference type="GO" id="GO:0071555">
    <property type="term" value="P:cell wall organization"/>
    <property type="evidence" value="ECO:0007669"/>
    <property type="project" value="UniProtKB-KW"/>
</dbReference>
<feature type="transmembrane region" description="Helical" evidence="14">
    <location>
        <begin position="250"/>
        <end position="266"/>
    </location>
</feature>
<reference evidence="15 16" key="1">
    <citation type="submission" date="2015-09" db="EMBL/GenBank/DDBJ databases">
        <title>Draft genome sequence of Aliiroseovarius crassostreae CV919-312TSm, the causative agent of Roseovarius Oyster Disease (formerly Juvenile Oyster Disease).</title>
        <authorList>
            <person name="Kessner L."/>
            <person name="Spinard E."/>
            <person name="Nelson D."/>
        </authorList>
    </citation>
    <scope>NUCLEOTIDE SEQUENCE [LARGE SCALE GENOMIC DNA]</scope>
    <source>
        <strain evidence="15 16">CV919-312</strain>
    </source>
</reference>
<keyword evidence="6 14" id="KW-0812">Transmembrane</keyword>
<comment type="catalytic activity">
    <reaction evidence="13 14">
        <text>di-trans,octa-cis-undecaprenyl diphosphate + H2O = di-trans,octa-cis-undecaprenyl phosphate + phosphate + H(+)</text>
        <dbReference type="Rhea" id="RHEA:28094"/>
        <dbReference type="ChEBI" id="CHEBI:15377"/>
        <dbReference type="ChEBI" id="CHEBI:15378"/>
        <dbReference type="ChEBI" id="CHEBI:43474"/>
        <dbReference type="ChEBI" id="CHEBI:58405"/>
        <dbReference type="ChEBI" id="CHEBI:60392"/>
        <dbReference type="EC" id="3.6.1.27"/>
    </reaction>
</comment>
<dbReference type="STRING" id="154981.AKJ29_06175"/>
<dbReference type="Proteomes" id="UP000050471">
    <property type="component" value="Unassembled WGS sequence"/>
</dbReference>
<dbReference type="GO" id="GO:0009252">
    <property type="term" value="P:peptidoglycan biosynthetic process"/>
    <property type="evidence" value="ECO:0007669"/>
    <property type="project" value="UniProtKB-KW"/>
</dbReference>
<gene>
    <name evidence="14" type="primary">uppP</name>
    <name evidence="15" type="ORF">AKJ29_06175</name>
</gene>
<organism evidence="15 16">
    <name type="scientific">Aliiroseovarius crassostreae</name>
    <dbReference type="NCBI Taxonomy" id="154981"/>
    <lineage>
        <taxon>Bacteria</taxon>
        <taxon>Pseudomonadati</taxon>
        <taxon>Pseudomonadota</taxon>
        <taxon>Alphaproteobacteria</taxon>
        <taxon>Rhodobacterales</taxon>
        <taxon>Paracoccaceae</taxon>
        <taxon>Aliiroseovarius</taxon>
    </lineage>
</organism>
<keyword evidence="8 14" id="KW-1133">Transmembrane helix</keyword>
<dbReference type="EC" id="3.6.1.27" evidence="3 14"/>
<evidence type="ECO:0000256" key="5">
    <source>
        <dbReference type="ARBA" id="ARBA00022475"/>
    </source>
</evidence>
<evidence type="ECO:0000313" key="16">
    <source>
        <dbReference type="Proteomes" id="UP000050471"/>
    </source>
</evidence>
<comment type="function">
    <text evidence="14">Catalyzes the dephosphorylation of undecaprenyl diphosphate (UPP). Confers resistance to bacitracin.</text>
</comment>
<dbReference type="GO" id="GO:0005886">
    <property type="term" value="C:plasma membrane"/>
    <property type="evidence" value="ECO:0007669"/>
    <property type="project" value="UniProtKB-SubCell"/>
</dbReference>
<evidence type="ECO:0000256" key="11">
    <source>
        <dbReference type="ARBA" id="ARBA00032707"/>
    </source>
</evidence>
<keyword evidence="14" id="KW-0573">Peptidoglycan synthesis</keyword>
<dbReference type="InterPro" id="IPR003824">
    <property type="entry name" value="UppP"/>
</dbReference>
<feature type="transmembrane region" description="Helical" evidence="14">
    <location>
        <begin position="188"/>
        <end position="209"/>
    </location>
</feature>
<dbReference type="Pfam" id="PF02673">
    <property type="entry name" value="BacA"/>
    <property type="match status" value="1"/>
</dbReference>
<comment type="similarity">
    <text evidence="2 14">Belongs to the UppP family.</text>
</comment>
<comment type="subcellular location">
    <subcellularLocation>
        <location evidence="1 14">Cell membrane</location>
        <topology evidence="1 14">Multi-pass membrane protein</topology>
    </subcellularLocation>
</comment>
<dbReference type="GO" id="GO:0008360">
    <property type="term" value="P:regulation of cell shape"/>
    <property type="evidence" value="ECO:0007669"/>
    <property type="project" value="UniProtKB-KW"/>
</dbReference>
<keyword evidence="14" id="KW-0133">Cell shape</keyword>
<dbReference type="RefSeq" id="WP_055187297.1">
    <property type="nucleotide sequence ID" value="NZ_FPBS01000016.1"/>
</dbReference>
<dbReference type="AlphaFoldDB" id="A0A0P7JTV5"/>
<feature type="transmembrane region" description="Helical" evidence="14">
    <location>
        <begin position="82"/>
        <end position="103"/>
    </location>
</feature>